<feature type="signal peptide" evidence="1">
    <location>
        <begin position="1"/>
        <end position="23"/>
    </location>
</feature>
<dbReference type="AlphaFoldDB" id="A0A4R3UIE4"/>
<feature type="chain" id="PRO_5020234048" description="Secreted protein with PEP-CTERM sorting signal" evidence="1">
    <location>
        <begin position="24"/>
        <end position="227"/>
    </location>
</feature>
<dbReference type="NCBIfam" id="NF038127">
    <property type="entry name" value="FDP_fam"/>
    <property type="match status" value="1"/>
</dbReference>
<keyword evidence="3" id="KW-1185">Reference proteome</keyword>
<reference evidence="2 3" key="1">
    <citation type="submission" date="2019-03" db="EMBL/GenBank/DDBJ databases">
        <title>Genomic Encyclopedia of Type Strains, Phase IV (KMG-IV): sequencing the most valuable type-strain genomes for metagenomic binning, comparative biology and taxonomic classification.</title>
        <authorList>
            <person name="Goeker M."/>
        </authorList>
    </citation>
    <scope>NUCLEOTIDE SEQUENCE [LARGE SCALE GENOMIC DNA]</scope>
    <source>
        <strain evidence="2 3">DSM 654</strain>
    </source>
</reference>
<evidence type="ECO:0008006" key="4">
    <source>
        <dbReference type="Google" id="ProtNLM"/>
    </source>
</evidence>
<proteinExistence type="predicted"/>
<comment type="caution">
    <text evidence="2">The sequence shown here is derived from an EMBL/GenBank/DDBJ whole genome shotgun (WGS) entry which is preliminary data.</text>
</comment>
<keyword evidence="1" id="KW-0732">Signal</keyword>
<sequence length="227" mass="22779">MRARLRLGFASLFLTCLSLPVLANLVTTSYTGTLTGADDSLTGQIVLSLSGASTVTLQTWGFGGGTNAAGVNIQAGGFAPFVGVFSGTGDSAQIVDGSSDILSNYGGYSGCPPGSEATIGAASVCGDLHMSFDLGPGVYTVLLTNGTYLPNAVFGGGQLGDGFTDLSGGVFQTCVGLDCLDGSAKWALDIGVTGVTALAEPATPILGGLALLILYSQRRGNFGRRSS</sequence>
<accession>A0A4R3UIE4</accession>
<evidence type="ECO:0000256" key="1">
    <source>
        <dbReference type="SAM" id="SignalP"/>
    </source>
</evidence>
<dbReference type="Proteomes" id="UP000295110">
    <property type="component" value="Unassembled WGS sequence"/>
</dbReference>
<organism evidence="2 3">
    <name type="scientific">Roseateles saccharophilus</name>
    <name type="common">Pseudomonas saccharophila</name>
    <dbReference type="NCBI Taxonomy" id="304"/>
    <lineage>
        <taxon>Bacteria</taxon>
        <taxon>Pseudomonadati</taxon>
        <taxon>Pseudomonadota</taxon>
        <taxon>Betaproteobacteria</taxon>
        <taxon>Burkholderiales</taxon>
        <taxon>Sphaerotilaceae</taxon>
        <taxon>Roseateles</taxon>
    </lineage>
</organism>
<dbReference type="OrthoDB" id="5570639at2"/>
<protein>
    <recommendedName>
        <fullName evidence="4">Secreted protein with PEP-CTERM sorting signal</fullName>
    </recommendedName>
</protein>
<dbReference type="RefSeq" id="WP_132574549.1">
    <property type="nucleotide sequence ID" value="NZ_CBCSGL010000022.1"/>
</dbReference>
<evidence type="ECO:0000313" key="2">
    <source>
        <dbReference type="EMBL" id="TCU91346.1"/>
    </source>
</evidence>
<name>A0A4R3UIE4_ROSSA</name>
<gene>
    <name evidence="2" type="ORF">EV671_102664</name>
</gene>
<dbReference type="EMBL" id="SMBU01000026">
    <property type="protein sequence ID" value="TCU91346.1"/>
    <property type="molecule type" value="Genomic_DNA"/>
</dbReference>
<evidence type="ECO:0000313" key="3">
    <source>
        <dbReference type="Proteomes" id="UP000295110"/>
    </source>
</evidence>